<keyword evidence="2" id="KW-1185">Reference proteome</keyword>
<accession>A0ABP8B0Z7</accession>
<gene>
    <name evidence="1" type="ORF">GCM10022252_41410</name>
</gene>
<dbReference type="Proteomes" id="UP001501251">
    <property type="component" value="Unassembled WGS sequence"/>
</dbReference>
<evidence type="ECO:0000313" key="1">
    <source>
        <dbReference type="EMBL" id="GAA4195498.1"/>
    </source>
</evidence>
<reference evidence="2" key="1">
    <citation type="journal article" date="2019" name="Int. J. Syst. Evol. Microbiol.">
        <title>The Global Catalogue of Microorganisms (GCM) 10K type strain sequencing project: providing services to taxonomists for standard genome sequencing and annotation.</title>
        <authorList>
            <consortium name="The Broad Institute Genomics Platform"/>
            <consortium name="The Broad Institute Genome Sequencing Center for Infectious Disease"/>
            <person name="Wu L."/>
            <person name="Ma J."/>
        </authorList>
    </citation>
    <scope>NUCLEOTIDE SEQUENCE [LARGE SCALE GENOMIC DNA]</scope>
    <source>
        <strain evidence="2">JCM 17388</strain>
    </source>
</reference>
<dbReference type="EMBL" id="BAABAQ010000007">
    <property type="protein sequence ID" value="GAA4195498.1"/>
    <property type="molecule type" value="Genomic_DNA"/>
</dbReference>
<comment type="caution">
    <text evidence="1">The sequence shown here is derived from an EMBL/GenBank/DDBJ whole genome shotgun (WGS) entry which is preliminary data.</text>
</comment>
<proteinExistence type="predicted"/>
<protein>
    <recommendedName>
        <fullName evidence="3">Secreted protein</fullName>
    </recommendedName>
</protein>
<name>A0ABP8B0Z7_9ACTN</name>
<organism evidence="1 2">
    <name type="scientific">Streptosporangium oxazolinicum</name>
    <dbReference type="NCBI Taxonomy" id="909287"/>
    <lineage>
        <taxon>Bacteria</taxon>
        <taxon>Bacillati</taxon>
        <taxon>Actinomycetota</taxon>
        <taxon>Actinomycetes</taxon>
        <taxon>Streptosporangiales</taxon>
        <taxon>Streptosporangiaceae</taxon>
        <taxon>Streptosporangium</taxon>
    </lineage>
</organism>
<sequence>MFLCQVTTPFLSLARTCPFTVKVLAGKATLLDTTALRADAAGAVTPMETSTVPAASATANVLFTDFLQRVHVSDPVRRAPPAALHRGTSRIDTLQGIMFRVIRCGVPPKSSRYS</sequence>
<evidence type="ECO:0008006" key="3">
    <source>
        <dbReference type="Google" id="ProtNLM"/>
    </source>
</evidence>
<evidence type="ECO:0000313" key="2">
    <source>
        <dbReference type="Proteomes" id="UP001501251"/>
    </source>
</evidence>